<dbReference type="Proteomes" id="UP000215335">
    <property type="component" value="Unassembled WGS sequence"/>
</dbReference>
<keyword evidence="2" id="KW-1185">Reference proteome</keyword>
<protein>
    <submittedName>
        <fullName evidence="1">Uncharacterized protein</fullName>
    </submittedName>
</protein>
<sequence>MQLPEASYMFTAFFLLSILFAGESARFYLAYCYAVISSSTLQSEGLPICLFALTPPVSEAYTYTHTRAHRRTRTHTVKMDQVIEKPGGRAEYQYGFRTKRSTLDAISLVVDTARTAKEEKKMERMIREVLCYLLHCILKMSLTQLAGARYRRHYGKKRYPHI</sequence>
<dbReference type="OrthoDB" id="7700848at2759"/>
<gene>
    <name evidence="1" type="ORF">TSAR_012291</name>
</gene>
<proteinExistence type="predicted"/>
<dbReference type="AlphaFoldDB" id="A0A232FNB5"/>
<comment type="caution">
    <text evidence="1">The sequence shown here is derived from an EMBL/GenBank/DDBJ whole genome shotgun (WGS) entry which is preliminary data.</text>
</comment>
<name>A0A232FNB5_9HYME</name>
<reference evidence="1 2" key="1">
    <citation type="journal article" date="2017" name="Curr. Biol.">
        <title>The Evolution of Venom by Co-option of Single-Copy Genes.</title>
        <authorList>
            <person name="Martinson E.O."/>
            <person name="Mrinalini"/>
            <person name="Kelkar Y.D."/>
            <person name="Chang C.H."/>
            <person name="Werren J.H."/>
        </authorList>
    </citation>
    <scope>NUCLEOTIDE SEQUENCE [LARGE SCALE GENOMIC DNA]</scope>
    <source>
        <strain evidence="1 2">Alberta</strain>
        <tissue evidence="1">Whole body</tissue>
    </source>
</reference>
<evidence type="ECO:0000313" key="1">
    <source>
        <dbReference type="EMBL" id="OXU32162.1"/>
    </source>
</evidence>
<evidence type="ECO:0000313" key="2">
    <source>
        <dbReference type="Proteomes" id="UP000215335"/>
    </source>
</evidence>
<organism evidence="1 2">
    <name type="scientific">Trichomalopsis sarcophagae</name>
    <dbReference type="NCBI Taxonomy" id="543379"/>
    <lineage>
        <taxon>Eukaryota</taxon>
        <taxon>Metazoa</taxon>
        <taxon>Ecdysozoa</taxon>
        <taxon>Arthropoda</taxon>
        <taxon>Hexapoda</taxon>
        <taxon>Insecta</taxon>
        <taxon>Pterygota</taxon>
        <taxon>Neoptera</taxon>
        <taxon>Endopterygota</taxon>
        <taxon>Hymenoptera</taxon>
        <taxon>Apocrita</taxon>
        <taxon>Proctotrupomorpha</taxon>
        <taxon>Chalcidoidea</taxon>
        <taxon>Pteromalidae</taxon>
        <taxon>Pteromalinae</taxon>
        <taxon>Trichomalopsis</taxon>
    </lineage>
</organism>
<accession>A0A232FNB5</accession>
<dbReference type="EMBL" id="NNAY01000005">
    <property type="protein sequence ID" value="OXU32162.1"/>
    <property type="molecule type" value="Genomic_DNA"/>
</dbReference>